<dbReference type="AlphaFoldDB" id="A0A6J8BA54"/>
<dbReference type="EMBL" id="CACVKT020002617">
    <property type="protein sequence ID" value="CAC5378927.1"/>
    <property type="molecule type" value="Genomic_DNA"/>
</dbReference>
<evidence type="ECO:0000256" key="1">
    <source>
        <dbReference type="SAM" id="MobiDB-lite"/>
    </source>
</evidence>
<accession>A0A6J8BA54</accession>
<evidence type="ECO:0000313" key="2">
    <source>
        <dbReference type="EMBL" id="CAC5378927.1"/>
    </source>
</evidence>
<sequence>MSTFRTKQVEDAIAKSRPRRTITAKFIQLPELERKKIQLEREKLAFEIEKLAIEKEKIILRIGQLFEAKLAVTPYYKRHNQVGLVPDLMFDALLGIDVINRKSINVVIRAQSMKDRIEEEISAKLIDKCGVVPQEWFVEEPEDTTENETEDLHDLNEATEVQERGSGTPKQ</sequence>
<gene>
    <name evidence="2" type="ORF">MCOR_15056</name>
</gene>
<evidence type="ECO:0000313" key="3">
    <source>
        <dbReference type="Proteomes" id="UP000507470"/>
    </source>
</evidence>
<reference evidence="2 3" key="1">
    <citation type="submission" date="2020-06" db="EMBL/GenBank/DDBJ databases">
        <authorList>
            <person name="Li R."/>
            <person name="Bekaert M."/>
        </authorList>
    </citation>
    <scope>NUCLEOTIDE SEQUENCE [LARGE SCALE GENOMIC DNA]</scope>
    <source>
        <strain evidence="3">wild</strain>
    </source>
</reference>
<protein>
    <submittedName>
        <fullName evidence="2">Uncharacterized protein</fullName>
    </submittedName>
</protein>
<organism evidence="2 3">
    <name type="scientific">Mytilus coruscus</name>
    <name type="common">Sea mussel</name>
    <dbReference type="NCBI Taxonomy" id="42192"/>
    <lineage>
        <taxon>Eukaryota</taxon>
        <taxon>Metazoa</taxon>
        <taxon>Spiralia</taxon>
        <taxon>Lophotrochozoa</taxon>
        <taxon>Mollusca</taxon>
        <taxon>Bivalvia</taxon>
        <taxon>Autobranchia</taxon>
        <taxon>Pteriomorphia</taxon>
        <taxon>Mytilida</taxon>
        <taxon>Mytiloidea</taxon>
        <taxon>Mytilidae</taxon>
        <taxon>Mytilinae</taxon>
        <taxon>Mytilus</taxon>
    </lineage>
</organism>
<feature type="region of interest" description="Disordered" evidence="1">
    <location>
        <begin position="138"/>
        <end position="171"/>
    </location>
</feature>
<feature type="compositionally biased region" description="Acidic residues" evidence="1">
    <location>
        <begin position="138"/>
        <end position="149"/>
    </location>
</feature>
<name>A0A6J8BA54_MYTCO</name>
<proteinExistence type="predicted"/>
<dbReference type="Proteomes" id="UP000507470">
    <property type="component" value="Unassembled WGS sequence"/>
</dbReference>
<keyword evidence="3" id="KW-1185">Reference proteome</keyword>